<dbReference type="Gene3D" id="3.30.530.20">
    <property type="match status" value="1"/>
</dbReference>
<gene>
    <name evidence="3" type="ORF">AWC06_18000</name>
</gene>
<dbReference type="InterPro" id="IPR013538">
    <property type="entry name" value="ASHA1/2-like_C"/>
</dbReference>
<evidence type="ECO:0000256" key="1">
    <source>
        <dbReference type="ARBA" id="ARBA00006817"/>
    </source>
</evidence>
<reference evidence="3 4" key="1">
    <citation type="submission" date="2016-01" db="EMBL/GenBank/DDBJ databases">
        <title>The new phylogeny of the genus Mycobacterium.</title>
        <authorList>
            <person name="Tarcisio F."/>
            <person name="Conor M."/>
            <person name="Antonella G."/>
            <person name="Elisabetta G."/>
            <person name="Giulia F.S."/>
            <person name="Sara T."/>
            <person name="Anna F."/>
            <person name="Clotilde B."/>
            <person name="Roberto B."/>
            <person name="Veronica D.S."/>
            <person name="Fabio R."/>
            <person name="Monica P."/>
            <person name="Olivier J."/>
            <person name="Enrico T."/>
            <person name="Nicola S."/>
        </authorList>
    </citation>
    <scope>NUCLEOTIDE SEQUENCE [LARGE SCALE GENOMIC DNA]</scope>
    <source>
        <strain evidence="3 4">DSM 45731</strain>
    </source>
</reference>
<dbReference type="RefSeq" id="WP_085198453.1">
    <property type="nucleotide sequence ID" value="NZ_JACKVI010000014.1"/>
</dbReference>
<comment type="caution">
    <text evidence="3">The sequence shown here is derived from an EMBL/GenBank/DDBJ whole genome shotgun (WGS) entry which is preliminary data.</text>
</comment>
<dbReference type="Pfam" id="PF08327">
    <property type="entry name" value="AHSA1"/>
    <property type="match status" value="1"/>
</dbReference>
<name>A0A1X1UR52_9MYCO</name>
<dbReference type="OrthoDB" id="9810827at2"/>
<evidence type="ECO:0000313" key="4">
    <source>
        <dbReference type="Proteomes" id="UP000194000"/>
    </source>
</evidence>
<dbReference type="Proteomes" id="UP000194000">
    <property type="component" value="Unassembled WGS sequence"/>
</dbReference>
<keyword evidence="4" id="KW-1185">Reference proteome</keyword>
<dbReference type="STRING" id="1260918.AWC06_18000"/>
<comment type="similarity">
    <text evidence="1">Belongs to the AHA1 family.</text>
</comment>
<feature type="domain" description="Activator of Hsp90 ATPase homologue 1/2-like C-terminal" evidence="2">
    <location>
        <begin position="18"/>
        <end position="113"/>
    </location>
</feature>
<sequence length="126" mass="14548">MMFRRASNRTLSKSIRLAAPPARVWELITTVASITEWYDAWDAVESAGDEERLQVGTSFRLIRHRVGHDDIALCRVISVEAPRRLCWLQYAENLPTMSVEFDLVHLTEETTLLNHTRTWVEPQPLS</sequence>
<accession>A0A1X1UR52</accession>
<protein>
    <recommendedName>
        <fullName evidence="2">Activator of Hsp90 ATPase homologue 1/2-like C-terminal domain-containing protein</fullName>
    </recommendedName>
</protein>
<proteinExistence type="inferred from homology"/>
<dbReference type="InterPro" id="IPR023393">
    <property type="entry name" value="START-like_dom_sf"/>
</dbReference>
<evidence type="ECO:0000259" key="2">
    <source>
        <dbReference type="Pfam" id="PF08327"/>
    </source>
</evidence>
<dbReference type="EMBL" id="LQOW01000025">
    <property type="protein sequence ID" value="ORV59257.1"/>
    <property type="molecule type" value="Genomic_DNA"/>
</dbReference>
<dbReference type="AlphaFoldDB" id="A0A1X1UR52"/>
<organism evidence="3 4">
    <name type="scientific">Mycobacterium fragae</name>
    <dbReference type="NCBI Taxonomy" id="1260918"/>
    <lineage>
        <taxon>Bacteria</taxon>
        <taxon>Bacillati</taxon>
        <taxon>Actinomycetota</taxon>
        <taxon>Actinomycetes</taxon>
        <taxon>Mycobacteriales</taxon>
        <taxon>Mycobacteriaceae</taxon>
        <taxon>Mycobacterium</taxon>
    </lineage>
</organism>
<dbReference type="CDD" id="cd07814">
    <property type="entry name" value="SRPBCC_CalC_Aha1-like"/>
    <property type="match status" value="1"/>
</dbReference>
<evidence type="ECO:0000313" key="3">
    <source>
        <dbReference type="EMBL" id="ORV59257.1"/>
    </source>
</evidence>
<dbReference type="SUPFAM" id="SSF55961">
    <property type="entry name" value="Bet v1-like"/>
    <property type="match status" value="1"/>
</dbReference>